<dbReference type="InterPro" id="IPR013783">
    <property type="entry name" value="Ig-like_fold"/>
</dbReference>
<accession>A0A0F9U3U1</accession>
<organism evidence="1">
    <name type="scientific">marine sediment metagenome</name>
    <dbReference type="NCBI Taxonomy" id="412755"/>
    <lineage>
        <taxon>unclassified sequences</taxon>
        <taxon>metagenomes</taxon>
        <taxon>ecological metagenomes</taxon>
    </lineage>
</organism>
<evidence type="ECO:0000313" key="1">
    <source>
        <dbReference type="EMBL" id="KKN48283.1"/>
    </source>
</evidence>
<protein>
    <recommendedName>
        <fullName evidence="2">Dystroglycan-type cadherin-like protein</fullName>
    </recommendedName>
</protein>
<dbReference type="EMBL" id="LAZR01001228">
    <property type="protein sequence ID" value="KKN48283.1"/>
    <property type="molecule type" value="Genomic_DNA"/>
</dbReference>
<sequence>MPKYNLKLCNVITTALLSCLVVGCGSSGSDSTIKNNEAITLQTPAIIAGNSRGEVISNSNDVITGSLTITDQQLGEAAFIAQEDSATIYGFFSLNAGGDWSYTLDDLNTSITSLNEGETLQDTITVNSVDGTSAQIIITIVGAPIAQADGFENISNVLLQSDGVDSGLDAYTLIENAFGEGSIESPDLYVGNHESVVHIIEDTDTIIGNHFVFLAHRDDDQDKDKGASDRQRNEIKTYDKSPQQTLAFKGETFQYSWKFKVSSELELTSKFSHFFQIKARNESNDNTNGNDDQPIITLSGAQKNSTGNQLQVRYSAGFDENGNSTGLDRNLIETDWSLITDEWVEVFVQATFNESGKLDMTLTRLSDNAVIFNISEQNIDIWRGFSDDDFARPKWGIYRSIVETDSLRIDEERVRFADFSITKGKLAQ</sequence>
<proteinExistence type="predicted"/>
<dbReference type="AlphaFoldDB" id="A0A0F9U3U1"/>
<evidence type="ECO:0008006" key="2">
    <source>
        <dbReference type="Google" id="ProtNLM"/>
    </source>
</evidence>
<dbReference type="NCBIfam" id="TIGR01965">
    <property type="entry name" value="VCBS_repeat"/>
    <property type="match status" value="1"/>
</dbReference>
<reference evidence="1" key="1">
    <citation type="journal article" date="2015" name="Nature">
        <title>Complex archaea that bridge the gap between prokaryotes and eukaryotes.</title>
        <authorList>
            <person name="Spang A."/>
            <person name="Saw J.H."/>
            <person name="Jorgensen S.L."/>
            <person name="Zaremba-Niedzwiedzka K."/>
            <person name="Martijn J."/>
            <person name="Lind A.E."/>
            <person name="van Eijk R."/>
            <person name="Schleper C."/>
            <person name="Guy L."/>
            <person name="Ettema T.J."/>
        </authorList>
    </citation>
    <scope>NUCLEOTIDE SEQUENCE</scope>
</reference>
<dbReference type="Gene3D" id="2.60.40.10">
    <property type="entry name" value="Immunoglobulins"/>
    <property type="match status" value="1"/>
</dbReference>
<dbReference type="PROSITE" id="PS51257">
    <property type="entry name" value="PROKAR_LIPOPROTEIN"/>
    <property type="match status" value="1"/>
</dbReference>
<name>A0A0F9U3U1_9ZZZZ</name>
<comment type="caution">
    <text evidence="1">The sequence shown here is derived from an EMBL/GenBank/DDBJ whole genome shotgun (WGS) entry which is preliminary data.</text>
</comment>
<gene>
    <name evidence="1" type="ORF">LCGC14_0654330</name>
</gene>
<dbReference type="InterPro" id="IPR010221">
    <property type="entry name" value="VCBS_dom"/>
</dbReference>
<dbReference type="Gene3D" id="2.60.120.200">
    <property type="match status" value="1"/>
</dbReference>